<name>A0AA49GLP1_9BACT</name>
<feature type="binding site" evidence="6">
    <location>
        <position position="42"/>
    </location>
    <ligand>
        <name>Mg(2+)</name>
        <dbReference type="ChEBI" id="CHEBI:18420"/>
    </ligand>
</feature>
<keyword evidence="2 6" id="KW-0963">Cytoplasm</keyword>
<organism evidence="7">
    <name type="scientific">Roseihalotalea indica</name>
    <dbReference type="NCBI Taxonomy" id="2867963"/>
    <lineage>
        <taxon>Bacteria</taxon>
        <taxon>Pseudomonadati</taxon>
        <taxon>Bacteroidota</taxon>
        <taxon>Cytophagia</taxon>
        <taxon>Cytophagales</taxon>
        <taxon>Catalimonadaceae</taxon>
        <taxon>Roseihalotalea</taxon>
    </lineage>
</organism>
<evidence type="ECO:0000256" key="2">
    <source>
        <dbReference type="ARBA" id="ARBA00022490"/>
    </source>
</evidence>
<dbReference type="GO" id="GO:0000287">
    <property type="term" value="F:magnesium ion binding"/>
    <property type="evidence" value="ECO:0007669"/>
    <property type="project" value="UniProtKB-UniRule"/>
</dbReference>
<reference evidence="7" key="2">
    <citation type="journal article" date="2024" name="Antonie Van Leeuwenhoek">
        <title>Roseihalotalea indica gen. nov., sp. nov., a halophilic Bacteroidetes from mesopelagic Southwest Indian Ocean with higher carbohydrate metabolic potential.</title>
        <authorList>
            <person name="Chen B."/>
            <person name="Zhang M."/>
            <person name="Lin D."/>
            <person name="Ye J."/>
            <person name="Tang K."/>
        </authorList>
    </citation>
    <scope>NUCLEOTIDE SEQUENCE</scope>
    <source>
        <strain evidence="7">TK19036</strain>
    </source>
</reference>
<dbReference type="Pfam" id="PF04493">
    <property type="entry name" value="Endonuclease_5"/>
    <property type="match status" value="1"/>
</dbReference>
<dbReference type="PANTHER" id="PTHR28511:SF1">
    <property type="entry name" value="ENDONUCLEASE V"/>
    <property type="match status" value="1"/>
</dbReference>
<comment type="catalytic activity">
    <reaction evidence="6">
        <text>Endonucleolytic cleavage at apurinic or apyrimidinic sites to products with a 5'-phosphate.</text>
        <dbReference type="EC" id="3.1.21.7"/>
    </reaction>
</comment>
<evidence type="ECO:0000256" key="6">
    <source>
        <dbReference type="HAMAP-Rule" id="MF_00801"/>
    </source>
</evidence>
<keyword evidence="6" id="KW-0227">DNA damage</keyword>
<gene>
    <name evidence="6 7" type="primary">nfi</name>
    <name evidence="7" type="ORF">K4G66_21095</name>
</gene>
<dbReference type="EMBL" id="CP120682">
    <property type="protein sequence ID" value="WKN34875.1"/>
    <property type="molecule type" value="Genomic_DNA"/>
</dbReference>
<evidence type="ECO:0000313" key="7">
    <source>
        <dbReference type="EMBL" id="WKN34875.1"/>
    </source>
</evidence>
<dbReference type="GO" id="GO:0005737">
    <property type="term" value="C:cytoplasm"/>
    <property type="evidence" value="ECO:0007669"/>
    <property type="project" value="UniProtKB-SubCell"/>
</dbReference>
<dbReference type="CDD" id="cd06559">
    <property type="entry name" value="Endonuclease_V"/>
    <property type="match status" value="1"/>
</dbReference>
<feature type="binding site" evidence="6">
    <location>
        <position position="110"/>
    </location>
    <ligand>
        <name>Mg(2+)</name>
        <dbReference type="ChEBI" id="CHEBI:18420"/>
    </ligand>
</feature>
<dbReference type="GO" id="GO:0006281">
    <property type="term" value="P:DNA repair"/>
    <property type="evidence" value="ECO:0007669"/>
    <property type="project" value="UniProtKB-UniRule"/>
</dbReference>
<feature type="site" description="Interaction with target DNA" evidence="6">
    <location>
        <position position="80"/>
    </location>
</feature>
<keyword evidence="6" id="KW-0479">Metal-binding</keyword>
<protein>
    <recommendedName>
        <fullName evidence="6">Endonuclease V</fullName>
        <ecNumber evidence="6">3.1.21.7</ecNumber>
    </recommendedName>
    <alternativeName>
        <fullName evidence="6">Deoxyinosine 3'endonuclease</fullName>
    </alternativeName>
    <alternativeName>
        <fullName evidence="6">Deoxyribonuclease V</fullName>
        <shortName evidence="6">DNase V</shortName>
    </alternativeName>
</protein>
<evidence type="ECO:0000256" key="3">
    <source>
        <dbReference type="ARBA" id="ARBA00022722"/>
    </source>
</evidence>
<accession>A0AA49GLP1</accession>
<sequence>MPQNLHSWNVSPAEAVKIQQEVRKKVQLEPITDAIQYVAGADISFDRGSDVFHAGFVVLKLPSLKVCGHSLVTTRSTFPYVPGLLSFREMPALLEAWDQLPTKPDVVVLDGHGIAHPRRLGIASHFGVWIDRPTIGCAKKLLVGMHEALAPEAGSHALIYDRQEIIGVALRSRDNVKPIYVSPGHRTDLESALSVVSLCLTRFRLPEVTRQAHQLVNQLRRGEVEPGLRIYENG</sequence>
<dbReference type="PANTHER" id="PTHR28511">
    <property type="entry name" value="ENDONUCLEASE V"/>
    <property type="match status" value="1"/>
</dbReference>
<dbReference type="NCBIfam" id="NF008629">
    <property type="entry name" value="PRK11617.1"/>
    <property type="match status" value="1"/>
</dbReference>
<evidence type="ECO:0000256" key="1">
    <source>
        <dbReference type="ARBA" id="ARBA00004496"/>
    </source>
</evidence>
<comment type="subcellular location">
    <subcellularLocation>
        <location evidence="1 6">Cytoplasm</location>
    </subcellularLocation>
</comment>
<comment type="similarity">
    <text evidence="6">Belongs to the endonuclease V family.</text>
</comment>
<keyword evidence="6" id="KW-0234">DNA repair</keyword>
<evidence type="ECO:0000256" key="5">
    <source>
        <dbReference type="ARBA" id="ARBA00022801"/>
    </source>
</evidence>
<dbReference type="GO" id="GO:0003727">
    <property type="term" value="F:single-stranded RNA binding"/>
    <property type="evidence" value="ECO:0007669"/>
    <property type="project" value="TreeGrafter"/>
</dbReference>
<comment type="function">
    <text evidence="6">DNA repair enzyme involved in the repair of deaminated bases. Selectively cleaves double-stranded DNA at the second phosphodiester bond 3' to a deoxyinosine leaving behind the intact lesion on the nicked DNA.</text>
</comment>
<keyword evidence="6" id="KW-0460">Magnesium</keyword>
<dbReference type="HAMAP" id="MF_00801">
    <property type="entry name" value="Endonuclease_5"/>
    <property type="match status" value="1"/>
</dbReference>
<keyword evidence="5 6" id="KW-0378">Hydrolase</keyword>
<keyword evidence="3 6" id="KW-0540">Nuclease</keyword>
<dbReference type="EC" id="3.1.21.7" evidence="6"/>
<dbReference type="InterPro" id="IPR007581">
    <property type="entry name" value="Endonuclease-V"/>
</dbReference>
<dbReference type="AlphaFoldDB" id="A0AA49GLP1"/>
<reference evidence="7" key="1">
    <citation type="journal article" date="2023" name="Comput. Struct. Biotechnol. J.">
        <title>Discovery of a novel marine Bacteroidetes with a rich repertoire of carbohydrate-active enzymes.</title>
        <authorList>
            <person name="Chen B."/>
            <person name="Liu G."/>
            <person name="Chen Q."/>
            <person name="Wang H."/>
            <person name="Liu L."/>
            <person name="Tang K."/>
        </authorList>
    </citation>
    <scope>NUCLEOTIDE SEQUENCE</scope>
    <source>
        <strain evidence="7">TK19036</strain>
    </source>
</reference>
<dbReference type="GO" id="GO:0016891">
    <property type="term" value="F:RNA endonuclease activity producing 5'-phosphomonoesters, hydrolytic mechanism"/>
    <property type="evidence" value="ECO:0007669"/>
    <property type="project" value="TreeGrafter"/>
</dbReference>
<proteinExistence type="inferred from homology"/>
<evidence type="ECO:0000256" key="4">
    <source>
        <dbReference type="ARBA" id="ARBA00022759"/>
    </source>
</evidence>
<dbReference type="Gene3D" id="3.30.2170.10">
    <property type="entry name" value="archaeoglobus fulgidus dsm 4304 superfamily"/>
    <property type="match status" value="1"/>
</dbReference>
<keyword evidence="4 6" id="KW-0255">Endonuclease</keyword>
<dbReference type="GO" id="GO:0043737">
    <property type="term" value="F:deoxyribonuclease V activity"/>
    <property type="evidence" value="ECO:0007669"/>
    <property type="project" value="UniProtKB-UniRule"/>
</dbReference>
<comment type="cofactor">
    <cofactor evidence="6">
        <name>Mg(2+)</name>
        <dbReference type="ChEBI" id="CHEBI:18420"/>
    </cofactor>
</comment>